<proteinExistence type="predicted"/>
<evidence type="ECO:0000313" key="3">
    <source>
        <dbReference type="Proteomes" id="UP000229915"/>
    </source>
</evidence>
<reference evidence="3" key="1">
    <citation type="submission" date="2017-09" db="EMBL/GenBank/DDBJ databases">
        <title>Depth-based differentiation of microbial function through sediment-hosted aquifers and enrichment of novel symbionts in the deep terrestrial subsurface.</title>
        <authorList>
            <person name="Probst A.J."/>
            <person name="Ladd B."/>
            <person name="Jarett J.K."/>
            <person name="Geller-Mcgrath D.E."/>
            <person name="Sieber C.M.K."/>
            <person name="Emerson J.B."/>
            <person name="Anantharaman K."/>
            <person name="Thomas B.C."/>
            <person name="Malmstrom R."/>
            <person name="Stieglmeier M."/>
            <person name="Klingl A."/>
            <person name="Woyke T."/>
            <person name="Ryan C.M."/>
            <person name="Banfield J.F."/>
        </authorList>
    </citation>
    <scope>NUCLEOTIDE SEQUENCE [LARGE SCALE GENOMIC DNA]</scope>
</reference>
<dbReference type="EMBL" id="PFNK01000054">
    <property type="protein sequence ID" value="PIZ43179.1"/>
    <property type="molecule type" value="Genomic_DNA"/>
</dbReference>
<sequence>MGEGFYPFPRTKEEGEKNAKKNKEDADKLYAKRVAGWNAERRAAEAGAGGKQAETGDTPEKTQ</sequence>
<feature type="region of interest" description="Disordered" evidence="1">
    <location>
        <begin position="1"/>
        <end position="27"/>
    </location>
</feature>
<evidence type="ECO:0000313" key="2">
    <source>
        <dbReference type="EMBL" id="PIZ43179.1"/>
    </source>
</evidence>
<feature type="region of interest" description="Disordered" evidence="1">
    <location>
        <begin position="40"/>
        <end position="63"/>
    </location>
</feature>
<comment type="caution">
    <text evidence="2">The sequence shown here is derived from an EMBL/GenBank/DDBJ whole genome shotgun (WGS) entry which is preliminary data.</text>
</comment>
<dbReference type="Proteomes" id="UP000229915">
    <property type="component" value="Unassembled WGS sequence"/>
</dbReference>
<protein>
    <submittedName>
        <fullName evidence="2">Uncharacterized protein</fullName>
    </submittedName>
</protein>
<accession>A0A2M7TCU0</accession>
<name>A0A2M7TCU0_UNCKA</name>
<dbReference type="AlphaFoldDB" id="A0A2M7TCU0"/>
<gene>
    <name evidence="2" type="ORF">COY33_02010</name>
</gene>
<feature type="compositionally biased region" description="Basic and acidic residues" evidence="1">
    <location>
        <begin position="10"/>
        <end position="27"/>
    </location>
</feature>
<evidence type="ECO:0000256" key="1">
    <source>
        <dbReference type="SAM" id="MobiDB-lite"/>
    </source>
</evidence>
<organism evidence="2 3">
    <name type="scientific">candidate division WWE3 bacterium CG_4_10_14_0_2_um_filter_42_7</name>
    <dbReference type="NCBI Taxonomy" id="1975073"/>
    <lineage>
        <taxon>Bacteria</taxon>
        <taxon>Katanobacteria</taxon>
    </lineage>
</organism>